<dbReference type="GO" id="GO:0016998">
    <property type="term" value="P:cell wall macromolecule catabolic process"/>
    <property type="evidence" value="ECO:0007669"/>
    <property type="project" value="InterPro"/>
</dbReference>
<dbReference type="SUPFAM" id="SSF53955">
    <property type="entry name" value="Lysozyme-like"/>
    <property type="match status" value="1"/>
</dbReference>
<comment type="caution">
    <text evidence="4">The sequence shown here is derived from an EMBL/GenBank/DDBJ whole genome shotgun (WGS) entry which is preliminary data.</text>
</comment>
<dbReference type="GO" id="GO:0006952">
    <property type="term" value="P:defense response"/>
    <property type="evidence" value="ECO:0007669"/>
    <property type="project" value="UniProtKB-KW"/>
</dbReference>
<dbReference type="PANTHER" id="PTHR22595:SF79">
    <property type="entry name" value="CHITINASE 12"/>
    <property type="match status" value="1"/>
</dbReference>
<evidence type="ECO:0000259" key="3">
    <source>
        <dbReference type="Pfam" id="PF00182"/>
    </source>
</evidence>
<reference evidence="4 5" key="1">
    <citation type="submission" date="2024-03" db="EMBL/GenBank/DDBJ databases">
        <title>The Acrasis kona genome and developmental transcriptomes reveal deep origins of eukaryotic multicellular pathways.</title>
        <authorList>
            <person name="Sheikh S."/>
            <person name="Fu C.-J."/>
            <person name="Brown M.W."/>
            <person name="Baldauf S.L."/>
        </authorList>
    </citation>
    <scope>NUCLEOTIDE SEQUENCE [LARGE SCALE GENOMIC DNA]</scope>
    <source>
        <strain evidence="4 5">ATCC MYA-3509</strain>
    </source>
</reference>
<dbReference type="Gene3D" id="1.10.530.10">
    <property type="match status" value="1"/>
</dbReference>
<accession>A0AAW2Z118</accession>
<dbReference type="PANTHER" id="PTHR22595">
    <property type="entry name" value="CHITINASE-RELATED"/>
    <property type="match status" value="1"/>
</dbReference>
<dbReference type="InterPro" id="IPR023346">
    <property type="entry name" value="Lysozyme-like_dom_sf"/>
</dbReference>
<protein>
    <recommendedName>
        <fullName evidence="3">Glycoside hydrolase family 19 catalytic domain-containing protein</fullName>
    </recommendedName>
</protein>
<organism evidence="4 5">
    <name type="scientific">Acrasis kona</name>
    <dbReference type="NCBI Taxonomy" id="1008807"/>
    <lineage>
        <taxon>Eukaryota</taxon>
        <taxon>Discoba</taxon>
        <taxon>Heterolobosea</taxon>
        <taxon>Tetramitia</taxon>
        <taxon>Eutetramitia</taxon>
        <taxon>Acrasidae</taxon>
        <taxon>Acrasis</taxon>
    </lineage>
</organism>
<gene>
    <name evidence="4" type="ORF">AKO1_014796</name>
</gene>
<dbReference type="Pfam" id="PF00182">
    <property type="entry name" value="Glyco_hydro_19"/>
    <property type="match status" value="1"/>
</dbReference>
<dbReference type="EMBL" id="JAOPGA020000939">
    <property type="protein sequence ID" value="KAL0483140.1"/>
    <property type="molecule type" value="Genomic_DNA"/>
</dbReference>
<sequence length="512" mass="59060">MKDAPGKYRTMRARDVQQNVDASALFEEVHNSWCKDRMDNGYMMLMEDDFEMCPFALHHLNRAIHAAENLYFPNFSALRVSFGFNGMVVHCKDVGEISNFLFRNRFQGPPDAMTSPWWTKYDEEGAKYFGPDRNNCAYRHNLLDHIGDFSSVWERGSDQRGRFPRCYDDLYFNGMSHNDWFDYRLCRGKEFSPCDNKPTMTNSMLTMMRASPEFDREFQMPTNTKTIKVVKGKPDQDCNDVCKGVKMSCARFALTHINRCRVLRKHFDCRDCISHQFTQPTHYRRSPMQTQDDETCYESHIPDQMVCEGKDANVVRLCTCHDADQEDNINVNLSLNDFIAMFHNKVSKVVGLDYLPLLNKAMIKHEINNCRRQAAFIAQIGHETGDLGAFESIASGHELEMDIAYGNDEKGDGVKYKGRGPLQMKGKRNYKRVGELVGLDLLSKPELAADKKYTFDIAAQLWSYLGCNQLADQTGTDVAAFDKITKKINHGEHGKPDRDFRFLHNRRIMDCE</sequence>
<dbReference type="GO" id="GO:0004568">
    <property type="term" value="F:chitinase activity"/>
    <property type="evidence" value="ECO:0007669"/>
    <property type="project" value="InterPro"/>
</dbReference>
<evidence type="ECO:0000256" key="1">
    <source>
        <dbReference type="ARBA" id="ARBA00022821"/>
    </source>
</evidence>
<evidence type="ECO:0000313" key="4">
    <source>
        <dbReference type="EMBL" id="KAL0483140.1"/>
    </source>
</evidence>
<dbReference type="InterPro" id="IPR000726">
    <property type="entry name" value="Glyco_hydro_19_cat"/>
</dbReference>
<keyword evidence="2" id="KW-1015">Disulfide bond</keyword>
<evidence type="ECO:0000256" key="2">
    <source>
        <dbReference type="ARBA" id="ARBA00023157"/>
    </source>
</evidence>
<keyword evidence="1" id="KW-0611">Plant defense</keyword>
<dbReference type="GO" id="GO:0006032">
    <property type="term" value="P:chitin catabolic process"/>
    <property type="evidence" value="ECO:0007669"/>
    <property type="project" value="InterPro"/>
</dbReference>
<proteinExistence type="predicted"/>
<feature type="domain" description="Glycoside hydrolase family 19 catalytic" evidence="3">
    <location>
        <begin position="372"/>
        <end position="462"/>
    </location>
</feature>
<keyword evidence="5" id="KW-1185">Reference proteome</keyword>
<evidence type="ECO:0000313" key="5">
    <source>
        <dbReference type="Proteomes" id="UP001431209"/>
    </source>
</evidence>
<dbReference type="Proteomes" id="UP001431209">
    <property type="component" value="Unassembled WGS sequence"/>
</dbReference>
<dbReference type="AlphaFoldDB" id="A0AAW2Z118"/>
<name>A0AAW2Z118_9EUKA</name>